<dbReference type="InterPro" id="IPR051312">
    <property type="entry name" value="Diverse_Substr_Oxidored"/>
</dbReference>
<evidence type="ECO:0000313" key="6">
    <source>
        <dbReference type="Proteomes" id="UP000011625"/>
    </source>
</evidence>
<proteinExistence type="predicted"/>
<dbReference type="InterPro" id="IPR016166">
    <property type="entry name" value="FAD-bd_PCMH"/>
</dbReference>
<accession>M0MQZ8</accession>
<dbReference type="Pfam" id="PF00941">
    <property type="entry name" value="FAD_binding_5"/>
    <property type="match status" value="1"/>
</dbReference>
<dbReference type="Pfam" id="PF03450">
    <property type="entry name" value="CO_deh_flav_C"/>
    <property type="match status" value="1"/>
</dbReference>
<dbReference type="FunFam" id="3.30.465.10:FF:000017">
    <property type="entry name" value="Xanthine dehydrogenase, FAD binding subunit"/>
    <property type="match status" value="1"/>
</dbReference>
<dbReference type="InterPro" id="IPR036683">
    <property type="entry name" value="CO_DH_flav_C_dom_sf"/>
</dbReference>
<dbReference type="InterPro" id="IPR016167">
    <property type="entry name" value="FAD-bd_PCMH_sub1"/>
</dbReference>
<name>M0MQZ8_9EURY</name>
<evidence type="ECO:0000313" key="5">
    <source>
        <dbReference type="EMBL" id="EMA48147.1"/>
    </source>
</evidence>
<feature type="domain" description="FAD-binding PCMH-type" evidence="4">
    <location>
        <begin position="1"/>
        <end position="178"/>
    </location>
</feature>
<dbReference type="InterPro" id="IPR005107">
    <property type="entry name" value="CO_DH_flav_C"/>
</dbReference>
<keyword evidence="3" id="KW-0560">Oxidoreductase</keyword>
<dbReference type="InterPro" id="IPR002346">
    <property type="entry name" value="Mopterin_DH_FAD-bd"/>
</dbReference>
<organism evidence="5 6">
    <name type="scientific">Halococcus salifodinae DSM 8989</name>
    <dbReference type="NCBI Taxonomy" id="1227456"/>
    <lineage>
        <taxon>Archaea</taxon>
        <taxon>Methanobacteriati</taxon>
        <taxon>Methanobacteriota</taxon>
        <taxon>Stenosarchaea group</taxon>
        <taxon>Halobacteria</taxon>
        <taxon>Halobacteriales</taxon>
        <taxon>Halococcaceae</taxon>
        <taxon>Halococcus</taxon>
    </lineage>
</organism>
<dbReference type="SMART" id="SM01092">
    <property type="entry name" value="CO_deh_flav_C"/>
    <property type="match status" value="1"/>
</dbReference>
<dbReference type="OrthoDB" id="19205at2157"/>
<dbReference type="InterPro" id="IPR016169">
    <property type="entry name" value="FAD-bd_PCMH_sub2"/>
</dbReference>
<dbReference type="GO" id="GO:0071949">
    <property type="term" value="F:FAD binding"/>
    <property type="evidence" value="ECO:0007669"/>
    <property type="project" value="InterPro"/>
</dbReference>
<evidence type="ECO:0000256" key="3">
    <source>
        <dbReference type="ARBA" id="ARBA00023002"/>
    </source>
</evidence>
<dbReference type="SUPFAM" id="SSF56176">
    <property type="entry name" value="FAD-binding/transporter-associated domain-like"/>
    <property type="match status" value="1"/>
</dbReference>
<dbReference type="SUPFAM" id="SSF55447">
    <property type="entry name" value="CO dehydrogenase flavoprotein C-terminal domain-like"/>
    <property type="match status" value="1"/>
</dbReference>
<comment type="caution">
    <text evidence="5">The sequence shown here is derived from an EMBL/GenBank/DDBJ whole genome shotgun (WGS) entry which is preliminary data.</text>
</comment>
<gene>
    <name evidence="5" type="ORF">C450_20161</name>
</gene>
<dbReference type="PANTHER" id="PTHR42659">
    <property type="entry name" value="XANTHINE DEHYDROGENASE SUBUNIT C-RELATED"/>
    <property type="match status" value="1"/>
</dbReference>
<dbReference type="Proteomes" id="UP000011625">
    <property type="component" value="Unassembled WGS sequence"/>
</dbReference>
<dbReference type="PROSITE" id="PS51387">
    <property type="entry name" value="FAD_PCMH"/>
    <property type="match status" value="1"/>
</dbReference>
<dbReference type="GO" id="GO:0016491">
    <property type="term" value="F:oxidoreductase activity"/>
    <property type="evidence" value="ECO:0007669"/>
    <property type="project" value="UniProtKB-KW"/>
</dbReference>
<reference evidence="5 6" key="1">
    <citation type="journal article" date="2014" name="PLoS Genet.">
        <title>Phylogenetically driven sequencing of extremely halophilic archaea reveals strategies for static and dynamic osmo-response.</title>
        <authorList>
            <person name="Becker E.A."/>
            <person name="Seitzer P.M."/>
            <person name="Tritt A."/>
            <person name="Larsen D."/>
            <person name="Krusor M."/>
            <person name="Yao A.I."/>
            <person name="Wu D."/>
            <person name="Madern D."/>
            <person name="Eisen J.A."/>
            <person name="Darling A.E."/>
            <person name="Facciotti M.T."/>
        </authorList>
    </citation>
    <scope>NUCLEOTIDE SEQUENCE [LARGE SCALE GENOMIC DNA]</scope>
    <source>
        <strain evidence="5 6">DSM 8989</strain>
    </source>
</reference>
<protein>
    <submittedName>
        <fullName evidence="5">Molybdopterin dehydrogenase FAD-binding protein</fullName>
    </submittedName>
</protein>
<dbReference type="Gene3D" id="3.30.390.50">
    <property type="entry name" value="CO dehydrogenase flavoprotein, C-terminal domain"/>
    <property type="match status" value="1"/>
</dbReference>
<dbReference type="EMBL" id="AOME01000102">
    <property type="protein sequence ID" value="EMA48147.1"/>
    <property type="molecule type" value="Genomic_DNA"/>
</dbReference>
<dbReference type="InterPro" id="IPR036318">
    <property type="entry name" value="FAD-bd_PCMH-like_sf"/>
</dbReference>
<dbReference type="Gene3D" id="3.30.43.10">
    <property type="entry name" value="Uridine Diphospho-n-acetylenolpyruvylglucosamine Reductase, domain 2"/>
    <property type="match status" value="1"/>
</dbReference>
<dbReference type="PANTHER" id="PTHR42659:SF2">
    <property type="entry name" value="XANTHINE DEHYDROGENASE SUBUNIT C-RELATED"/>
    <property type="match status" value="1"/>
</dbReference>
<sequence length="296" mass="30542">MYPDEFDYYTAESVGEALDLLDEHSDAETELLAGGHSLLPAMKTGLSSPEVLIDISGVDAMHGIEVDDDTLSIGAMERYSALTDSDEVAEHAPALAAAAQQVGDVQVRNRGTLGGNLAHADPAADLPAAALASNVTLVAEGPDGERSIPADDFFFGMYATDLTPDELLTRVEIPSADGAVGTYAKKPSPSSGYAMVGVAALLDTDDDTVESASVGANGVMDHGVRLESVEDALAGGSLDDDSIEAAAGHAGDDLDVAMMMDDLQASNEFRAQLLEVYTERALTSAMDADSASAAAD</sequence>
<keyword evidence="6" id="KW-1185">Reference proteome</keyword>
<evidence type="ECO:0000256" key="2">
    <source>
        <dbReference type="ARBA" id="ARBA00022827"/>
    </source>
</evidence>
<dbReference type="PATRIC" id="fig|1227456.3.peg.4074"/>
<keyword evidence="2" id="KW-0274">FAD</keyword>
<dbReference type="AlphaFoldDB" id="M0MQZ8"/>
<evidence type="ECO:0000259" key="4">
    <source>
        <dbReference type="PROSITE" id="PS51387"/>
    </source>
</evidence>
<dbReference type="RefSeq" id="WP_005046781.1">
    <property type="nucleotide sequence ID" value="NZ_AOME01000102.1"/>
</dbReference>
<dbReference type="Gene3D" id="3.30.465.10">
    <property type="match status" value="1"/>
</dbReference>
<evidence type="ECO:0000256" key="1">
    <source>
        <dbReference type="ARBA" id="ARBA00022630"/>
    </source>
</evidence>
<keyword evidence="1" id="KW-0285">Flavoprotein</keyword>
<dbReference type="STRING" id="1227456.C450_20161"/>